<comment type="caution">
    <text evidence="2">The sequence shown here is derived from an EMBL/GenBank/DDBJ whole genome shotgun (WGS) entry which is preliminary data.</text>
</comment>
<dbReference type="Pfam" id="PF02627">
    <property type="entry name" value="CMD"/>
    <property type="match status" value="2"/>
</dbReference>
<dbReference type="GO" id="GO:0051920">
    <property type="term" value="F:peroxiredoxin activity"/>
    <property type="evidence" value="ECO:0007669"/>
    <property type="project" value="InterPro"/>
</dbReference>
<dbReference type="PANTHER" id="PTHR33930:SF2">
    <property type="entry name" value="BLR3452 PROTEIN"/>
    <property type="match status" value="1"/>
</dbReference>
<dbReference type="RefSeq" id="WP_116555931.1">
    <property type="nucleotide sequence ID" value="NZ_QCZG01000046.1"/>
</dbReference>
<keyword evidence="3" id="KW-1185">Reference proteome</keyword>
<feature type="domain" description="Carboxymuconolactone decarboxylase-like" evidence="1">
    <location>
        <begin position="163"/>
        <end position="241"/>
    </location>
</feature>
<proteinExistence type="predicted"/>
<gene>
    <name evidence="2" type="ORF">DCC39_16120</name>
</gene>
<dbReference type="InterPro" id="IPR029032">
    <property type="entry name" value="AhpD-like"/>
</dbReference>
<dbReference type="OrthoDB" id="3824300at2"/>
<sequence>MSIQLSEKQKELKKKFIERRGHWPDNLERLLILDEAFFETYVKFTSIPWKSGVLDPKIKDLISIAINASSTHLYEPGLRTHVRNALQLGATKEEIMEVLELTSAIGMHTPALGVPILVEESEHSRKKTFEPLSEKQIQLKKRFIKEMGYWNEFRENLVALKEDYFEAYLDLLSFPWKNGVLEPKIKEFIYIAIDSQTTHLYELGLRAHVKRALKFGATMEEIMEVYELASAQGLQTVEMGASILFEELEKEPSAN</sequence>
<dbReference type="Proteomes" id="UP000245998">
    <property type="component" value="Unassembled WGS sequence"/>
</dbReference>
<evidence type="ECO:0000313" key="2">
    <source>
        <dbReference type="EMBL" id="PWA07821.1"/>
    </source>
</evidence>
<reference evidence="2 3" key="1">
    <citation type="submission" date="2018-04" db="EMBL/GenBank/DDBJ databases">
        <title>Camelliibacillus theae gen. nov., sp. nov., isolated from Pu'er tea.</title>
        <authorList>
            <person name="Niu L."/>
        </authorList>
    </citation>
    <scope>NUCLEOTIDE SEQUENCE [LARGE SCALE GENOMIC DNA]</scope>
    <source>
        <strain evidence="2 3">T8</strain>
    </source>
</reference>
<dbReference type="PANTHER" id="PTHR33930">
    <property type="entry name" value="ALKYL HYDROPEROXIDE REDUCTASE AHPD"/>
    <property type="match status" value="1"/>
</dbReference>
<evidence type="ECO:0000313" key="3">
    <source>
        <dbReference type="Proteomes" id="UP000245998"/>
    </source>
</evidence>
<dbReference type="SUPFAM" id="SSF69118">
    <property type="entry name" value="AhpD-like"/>
    <property type="match status" value="1"/>
</dbReference>
<feature type="domain" description="Carboxymuconolactone decarboxylase-like" evidence="1">
    <location>
        <begin position="37"/>
        <end position="102"/>
    </location>
</feature>
<evidence type="ECO:0000259" key="1">
    <source>
        <dbReference type="Pfam" id="PF02627"/>
    </source>
</evidence>
<dbReference type="EMBL" id="QCZG01000046">
    <property type="protein sequence ID" value="PWA07821.1"/>
    <property type="molecule type" value="Genomic_DNA"/>
</dbReference>
<dbReference type="Gene3D" id="1.20.1290.10">
    <property type="entry name" value="AhpD-like"/>
    <property type="match status" value="2"/>
</dbReference>
<protein>
    <submittedName>
        <fullName evidence="2">Gamma-carboxymuconolactone decarboxylase</fullName>
    </submittedName>
</protein>
<dbReference type="InterPro" id="IPR003779">
    <property type="entry name" value="CMD-like"/>
</dbReference>
<name>A0A2U1JRM6_9BACI</name>
<dbReference type="AlphaFoldDB" id="A0A2U1JRM6"/>
<organism evidence="2 3">
    <name type="scientific">Pueribacillus theae</name>
    <dbReference type="NCBI Taxonomy" id="2171751"/>
    <lineage>
        <taxon>Bacteria</taxon>
        <taxon>Bacillati</taxon>
        <taxon>Bacillota</taxon>
        <taxon>Bacilli</taxon>
        <taxon>Bacillales</taxon>
        <taxon>Bacillaceae</taxon>
        <taxon>Pueribacillus</taxon>
    </lineage>
</organism>
<accession>A0A2U1JRM6</accession>